<dbReference type="GO" id="GO:0005886">
    <property type="term" value="C:plasma membrane"/>
    <property type="evidence" value="ECO:0007669"/>
    <property type="project" value="UniProtKB-SubCell"/>
</dbReference>
<dbReference type="Proteomes" id="UP000269208">
    <property type="component" value="Chromosome"/>
</dbReference>
<dbReference type="InterPro" id="IPR020846">
    <property type="entry name" value="MFS_dom"/>
</dbReference>
<accession>A0A3S4I0A7</accession>
<dbReference type="InterPro" id="IPR011701">
    <property type="entry name" value="MFS"/>
</dbReference>
<keyword evidence="3" id="KW-1003">Cell membrane</keyword>
<reference evidence="10 11" key="1">
    <citation type="submission" date="2018-12" db="EMBL/GenBank/DDBJ databases">
        <authorList>
            <consortium name="Pathogen Informatics"/>
        </authorList>
    </citation>
    <scope>NUCLEOTIDE SEQUENCE [LARGE SCALE GENOMIC DNA]</scope>
    <source>
        <strain evidence="10 11">NCTC6754</strain>
    </source>
</reference>
<dbReference type="Gene3D" id="1.20.1250.20">
    <property type="entry name" value="MFS general substrate transporter like domains"/>
    <property type="match status" value="1"/>
</dbReference>
<feature type="transmembrane region" description="Helical" evidence="8">
    <location>
        <begin position="87"/>
        <end position="114"/>
    </location>
</feature>
<protein>
    <submittedName>
        <fullName evidence="10">Multidrug transporter</fullName>
    </submittedName>
</protein>
<dbReference type="GO" id="GO:0022857">
    <property type="term" value="F:transmembrane transporter activity"/>
    <property type="evidence" value="ECO:0007669"/>
    <property type="project" value="InterPro"/>
</dbReference>
<dbReference type="EMBL" id="LR134190">
    <property type="protein sequence ID" value="VEB59554.1"/>
    <property type="molecule type" value="Genomic_DNA"/>
</dbReference>
<dbReference type="InterPro" id="IPR050171">
    <property type="entry name" value="MFS_Transporters"/>
</dbReference>
<evidence type="ECO:0000256" key="1">
    <source>
        <dbReference type="ARBA" id="ARBA00004429"/>
    </source>
</evidence>
<keyword evidence="2" id="KW-0813">Transport</keyword>
<comment type="subcellular location">
    <subcellularLocation>
        <location evidence="1">Cell inner membrane</location>
        <topology evidence="1">Multi-pass membrane protein</topology>
    </subcellularLocation>
</comment>
<name>A0A3S4I0A7_SALET</name>
<evidence type="ECO:0000256" key="4">
    <source>
        <dbReference type="ARBA" id="ARBA00022519"/>
    </source>
</evidence>
<sequence length="120" mass="13157">MNTNVYENTDSETITPLNKRRILPVFLLVGLYAASTAAVMSVLPFYIREMGGSPLIIGIIIATEAFSQFCAAPLIGHLSDRVGRKRILIVTLAIAAISLLLLANAQCILFILLARTLFWH</sequence>
<evidence type="ECO:0000256" key="2">
    <source>
        <dbReference type="ARBA" id="ARBA00022448"/>
    </source>
</evidence>
<feature type="transmembrane region" description="Helical" evidence="8">
    <location>
        <begin position="25"/>
        <end position="47"/>
    </location>
</feature>
<evidence type="ECO:0000256" key="8">
    <source>
        <dbReference type="SAM" id="Phobius"/>
    </source>
</evidence>
<dbReference type="SUPFAM" id="SSF103473">
    <property type="entry name" value="MFS general substrate transporter"/>
    <property type="match status" value="1"/>
</dbReference>
<dbReference type="PROSITE" id="PS50850">
    <property type="entry name" value="MFS"/>
    <property type="match status" value="1"/>
</dbReference>
<feature type="transmembrane region" description="Helical" evidence="8">
    <location>
        <begin position="53"/>
        <end position="75"/>
    </location>
</feature>
<gene>
    <name evidence="10" type="primary">tetA_1</name>
    <name evidence="10" type="ORF">NCTC6754_05981</name>
</gene>
<evidence type="ECO:0000313" key="11">
    <source>
        <dbReference type="Proteomes" id="UP000269208"/>
    </source>
</evidence>
<evidence type="ECO:0000256" key="5">
    <source>
        <dbReference type="ARBA" id="ARBA00022692"/>
    </source>
</evidence>
<dbReference type="PANTHER" id="PTHR23517:SF13">
    <property type="entry name" value="MAJOR FACILITATOR SUPERFAMILY MFS_1"/>
    <property type="match status" value="1"/>
</dbReference>
<keyword evidence="4" id="KW-0997">Cell inner membrane</keyword>
<proteinExistence type="predicted"/>
<dbReference type="PANTHER" id="PTHR23517">
    <property type="entry name" value="RESISTANCE PROTEIN MDTM, PUTATIVE-RELATED-RELATED"/>
    <property type="match status" value="1"/>
</dbReference>
<dbReference type="AlphaFoldDB" id="A0A3S4I0A7"/>
<evidence type="ECO:0000313" key="10">
    <source>
        <dbReference type="EMBL" id="VEB59554.1"/>
    </source>
</evidence>
<evidence type="ECO:0000256" key="7">
    <source>
        <dbReference type="ARBA" id="ARBA00023136"/>
    </source>
</evidence>
<evidence type="ECO:0000259" key="9">
    <source>
        <dbReference type="PROSITE" id="PS50850"/>
    </source>
</evidence>
<evidence type="ECO:0000256" key="6">
    <source>
        <dbReference type="ARBA" id="ARBA00022989"/>
    </source>
</evidence>
<keyword evidence="6 8" id="KW-1133">Transmembrane helix</keyword>
<evidence type="ECO:0000256" key="3">
    <source>
        <dbReference type="ARBA" id="ARBA00022475"/>
    </source>
</evidence>
<keyword evidence="7 8" id="KW-0472">Membrane</keyword>
<organism evidence="10 11">
    <name type="scientific">Salmonella enterica I</name>
    <dbReference type="NCBI Taxonomy" id="59201"/>
    <lineage>
        <taxon>Bacteria</taxon>
        <taxon>Pseudomonadati</taxon>
        <taxon>Pseudomonadota</taxon>
        <taxon>Gammaproteobacteria</taxon>
        <taxon>Enterobacterales</taxon>
        <taxon>Enterobacteriaceae</taxon>
        <taxon>Salmonella</taxon>
    </lineage>
</organism>
<keyword evidence="5 8" id="KW-0812">Transmembrane</keyword>
<feature type="domain" description="Major facilitator superfamily (MFS) profile" evidence="9">
    <location>
        <begin position="21"/>
        <end position="120"/>
    </location>
</feature>
<dbReference type="Pfam" id="PF07690">
    <property type="entry name" value="MFS_1"/>
    <property type="match status" value="1"/>
</dbReference>
<dbReference type="InterPro" id="IPR036259">
    <property type="entry name" value="MFS_trans_sf"/>
</dbReference>